<accession>A0A8D8FFG6</accession>
<evidence type="ECO:0000313" key="1">
    <source>
        <dbReference type="EMBL" id="CAG6470742.1"/>
    </source>
</evidence>
<dbReference type="AlphaFoldDB" id="A0A8D8FFG6"/>
<sequence length="100" mass="11987">MIDIVVTRALEKRSDHDASSIPFQSLLSWVYANLNHSVWCWVIASDDHHEYDHDTAHVHSGRYFVSHKIYCSEWEFFRRLDPTLRFCSVLLFFARFRIHC</sequence>
<name>A0A8D8FFG6_CULPI</name>
<reference evidence="1" key="1">
    <citation type="submission" date="2021-05" db="EMBL/GenBank/DDBJ databases">
        <authorList>
            <person name="Alioto T."/>
            <person name="Alioto T."/>
            <person name="Gomez Garrido J."/>
        </authorList>
    </citation>
    <scope>NUCLEOTIDE SEQUENCE</scope>
</reference>
<organism evidence="1">
    <name type="scientific">Culex pipiens</name>
    <name type="common">House mosquito</name>
    <dbReference type="NCBI Taxonomy" id="7175"/>
    <lineage>
        <taxon>Eukaryota</taxon>
        <taxon>Metazoa</taxon>
        <taxon>Ecdysozoa</taxon>
        <taxon>Arthropoda</taxon>
        <taxon>Hexapoda</taxon>
        <taxon>Insecta</taxon>
        <taxon>Pterygota</taxon>
        <taxon>Neoptera</taxon>
        <taxon>Endopterygota</taxon>
        <taxon>Diptera</taxon>
        <taxon>Nematocera</taxon>
        <taxon>Culicoidea</taxon>
        <taxon>Culicidae</taxon>
        <taxon>Culicinae</taxon>
        <taxon>Culicini</taxon>
        <taxon>Culex</taxon>
        <taxon>Culex</taxon>
    </lineage>
</organism>
<protein>
    <submittedName>
        <fullName evidence="1">(northern house mosquito) hypothetical protein</fullName>
    </submittedName>
</protein>
<proteinExistence type="predicted"/>
<dbReference type="EMBL" id="HBUE01066073">
    <property type="protein sequence ID" value="CAG6470742.1"/>
    <property type="molecule type" value="Transcribed_RNA"/>
</dbReference>